<dbReference type="Proteomes" id="UP000823611">
    <property type="component" value="Unassembled WGS sequence"/>
</dbReference>
<protein>
    <submittedName>
        <fullName evidence="2">Type II toxin-antitoxin system HicB family antitoxin</fullName>
    </submittedName>
</protein>
<gene>
    <name evidence="2" type="ORF">IAC55_07050</name>
</gene>
<dbReference type="SUPFAM" id="SSF143100">
    <property type="entry name" value="TTHA1013/TTHA0281-like"/>
    <property type="match status" value="1"/>
</dbReference>
<evidence type="ECO:0000313" key="2">
    <source>
        <dbReference type="EMBL" id="MBO8435059.1"/>
    </source>
</evidence>
<accession>A0A9D9E145</accession>
<dbReference type="InterPro" id="IPR035069">
    <property type="entry name" value="TTHA1013/TTHA0281-like"/>
</dbReference>
<evidence type="ECO:0000259" key="1">
    <source>
        <dbReference type="Pfam" id="PF15919"/>
    </source>
</evidence>
<comment type="caution">
    <text evidence="2">The sequence shown here is derived from an EMBL/GenBank/DDBJ whole genome shotgun (WGS) entry which is preliminary data.</text>
</comment>
<dbReference type="InterPro" id="IPR031807">
    <property type="entry name" value="HicB-like"/>
</dbReference>
<name>A0A9D9E145_9FIRM</name>
<evidence type="ECO:0000313" key="3">
    <source>
        <dbReference type="Proteomes" id="UP000823611"/>
    </source>
</evidence>
<reference evidence="2" key="1">
    <citation type="submission" date="2020-10" db="EMBL/GenBank/DDBJ databases">
        <authorList>
            <person name="Gilroy R."/>
        </authorList>
    </citation>
    <scope>NUCLEOTIDE SEQUENCE</scope>
    <source>
        <strain evidence="2">F6-4510</strain>
    </source>
</reference>
<reference evidence="2" key="2">
    <citation type="journal article" date="2021" name="PeerJ">
        <title>Extensive microbial diversity within the chicken gut microbiome revealed by metagenomics and culture.</title>
        <authorList>
            <person name="Gilroy R."/>
            <person name="Ravi A."/>
            <person name="Getino M."/>
            <person name="Pursley I."/>
            <person name="Horton D.L."/>
            <person name="Alikhan N.F."/>
            <person name="Baker D."/>
            <person name="Gharbi K."/>
            <person name="Hall N."/>
            <person name="Watson M."/>
            <person name="Adriaenssens E.M."/>
            <person name="Foster-Nyarko E."/>
            <person name="Jarju S."/>
            <person name="Secka A."/>
            <person name="Antonio M."/>
            <person name="Oren A."/>
            <person name="Chaudhuri R.R."/>
            <person name="La Ragione R."/>
            <person name="Hildebrand F."/>
            <person name="Pallen M.J."/>
        </authorList>
    </citation>
    <scope>NUCLEOTIDE SEQUENCE</scope>
    <source>
        <strain evidence="2">F6-4510</strain>
    </source>
</reference>
<organism evidence="2 3">
    <name type="scientific">Candidatus Fimicola merdigallinarum</name>
    <dbReference type="NCBI Taxonomy" id="2840819"/>
    <lineage>
        <taxon>Bacteria</taxon>
        <taxon>Bacillati</taxon>
        <taxon>Bacillota</taxon>
        <taxon>Clostridia</taxon>
        <taxon>Lachnospirales</taxon>
        <taxon>Lachnospiraceae</taxon>
        <taxon>Lachnospiraceae incertae sedis</taxon>
        <taxon>Candidatus Fimicola</taxon>
    </lineage>
</organism>
<dbReference type="EMBL" id="JADIMX010000129">
    <property type="protein sequence ID" value="MBO8435059.1"/>
    <property type="molecule type" value="Genomic_DNA"/>
</dbReference>
<dbReference type="Gene3D" id="3.30.160.250">
    <property type="match status" value="1"/>
</dbReference>
<dbReference type="Pfam" id="PF15919">
    <property type="entry name" value="HicB_lk_antitox"/>
    <property type="match status" value="1"/>
</dbReference>
<proteinExistence type="predicted"/>
<dbReference type="AlphaFoldDB" id="A0A9D9E145"/>
<feature type="domain" description="HicB-like antitoxin of toxin-antitoxin system" evidence="1">
    <location>
        <begin position="6"/>
        <end position="71"/>
    </location>
</feature>
<sequence>MSIYIYPAIFTKEETGYSINFPDIDSCYTMGEDLKDGLEMAEDVLSLMLSIYEKEGKIIPKPSPIERIELNEKQRIYLIKCNTNIE</sequence>